<dbReference type="Proteomes" id="UP000198959">
    <property type="component" value="Unassembled WGS sequence"/>
</dbReference>
<dbReference type="GO" id="GO:0008270">
    <property type="term" value="F:zinc ion binding"/>
    <property type="evidence" value="ECO:0007669"/>
    <property type="project" value="InterPro"/>
</dbReference>
<dbReference type="Pfam" id="PF26345">
    <property type="entry name" value="ScoMcrA_N"/>
    <property type="match status" value="1"/>
</dbReference>
<evidence type="ECO:0000259" key="1">
    <source>
        <dbReference type="Pfam" id="PF01844"/>
    </source>
</evidence>
<dbReference type="InterPro" id="IPR058807">
    <property type="entry name" value="ScoMcrA_N"/>
</dbReference>
<name>A0A1C6RT40_9ACTN</name>
<dbReference type="InterPro" id="IPR002711">
    <property type="entry name" value="HNH"/>
</dbReference>
<feature type="domain" description="HNH" evidence="1">
    <location>
        <begin position="257"/>
        <end position="310"/>
    </location>
</feature>
<evidence type="ECO:0000313" key="4">
    <source>
        <dbReference type="Proteomes" id="UP000198959"/>
    </source>
</evidence>
<keyword evidence="4" id="KW-1185">Reference proteome</keyword>
<dbReference type="GO" id="GO:0003676">
    <property type="term" value="F:nucleic acid binding"/>
    <property type="evidence" value="ECO:0007669"/>
    <property type="project" value="InterPro"/>
</dbReference>
<sequence>MGLADVTRSDVLAAVEEFDKLGRDAFLDKYGFGTARTYFLEVNGRRYDSKAIMGYAHGVSQGEFLRSGDFTGGEASVVHHLRRLGFVTRTHRNPPWTWDEVVLACALVRDNGWRWLTPNDPRVIELSELLQLYTTHPVEERGHDFRNPNGVARKTADIATQHPNYTGKPTNGGRYDREVLVAFLDRPVEMEQQAVAIRQAIVDESADPAEVADVDLDGLSAEEGRVLQRLHLRRERDPKLRRKVIEAYKRRHAVVACVACGFDFQKTYGERGADYIECHHRTPLHVSGPTRTRPEDLMLLCSNCHRMIHRSSPWLTPEELISLIERHRAD</sequence>
<accession>A0A1C6RT40</accession>
<reference evidence="4" key="1">
    <citation type="submission" date="2016-06" db="EMBL/GenBank/DDBJ databases">
        <authorList>
            <person name="Varghese N."/>
            <person name="Submissions Spin"/>
        </authorList>
    </citation>
    <scope>NUCLEOTIDE SEQUENCE [LARGE SCALE GENOMIC DNA]</scope>
    <source>
        <strain evidence="4">DSM 43817</strain>
    </source>
</reference>
<feature type="domain" description="ScoMcrA-like N-terminal head" evidence="2">
    <location>
        <begin position="5"/>
        <end position="87"/>
    </location>
</feature>
<dbReference type="Pfam" id="PF01844">
    <property type="entry name" value="HNH"/>
    <property type="match status" value="1"/>
</dbReference>
<organism evidence="3 4">
    <name type="scientific">Micromonospora pallida</name>
    <dbReference type="NCBI Taxonomy" id="145854"/>
    <lineage>
        <taxon>Bacteria</taxon>
        <taxon>Bacillati</taxon>
        <taxon>Actinomycetota</taxon>
        <taxon>Actinomycetes</taxon>
        <taxon>Micromonosporales</taxon>
        <taxon>Micromonosporaceae</taxon>
        <taxon>Micromonospora</taxon>
    </lineage>
</organism>
<evidence type="ECO:0000259" key="2">
    <source>
        <dbReference type="Pfam" id="PF26345"/>
    </source>
</evidence>
<dbReference type="InterPro" id="IPR003615">
    <property type="entry name" value="HNH_nuc"/>
</dbReference>
<protein>
    <submittedName>
        <fullName evidence="3">5-methylcytosine-specific restriction enzyme A</fullName>
    </submittedName>
</protein>
<dbReference type="CDD" id="cd00085">
    <property type="entry name" value="HNHc"/>
    <property type="match status" value="1"/>
</dbReference>
<dbReference type="AlphaFoldDB" id="A0A1C6RT40"/>
<dbReference type="EMBL" id="FMHW01000002">
    <property type="protein sequence ID" value="SCL20299.1"/>
    <property type="molecule type" value="Genomic_DNA"/>
</dbReference>
<dbReference type="GO" id="GO:0004519">
    <property type="term" value="F:endonuclease activity"/>
    <property type="evidence" value="ECO:0007669"/>
    <property type="project" value="InterPro"/>
</dbReference>
<dbReference type="Gene3D" id="1.10.30.50">
    <property type="match status" value="1"/>
</dbReference>
<proteinExistence type="predicted"/>
<evidence type="ECO:0000313" key="3">
    <source>
        <dbReference type="EMBL" id="SCL20299.1"/>
    </source>
</evidence>
<dbReference type="RefSeq" id="WP_218106542.1">
    <property type="nucleotide sequence ID" value="NZ_FMHW01000002.1"/>
</dbReference>
<gene>
    <name evidence="3" type="ORF">GA0074692_0834</name>
</gene>